<dbReference type="Pfam" id="PF00092">
    <property type="entry name" value="VWA"/>
    <property type="match status" value="1"/>
</dbReference>
<dbReference type="Proteomes" id="UP001251085">
    <property type="component" value="Unassembled WGS sequence"/>
</dbReference>
<evidence type="ECO:0000256" key="1">
    <source>
        <dbReference type="SAM" id="Phobius"/>
    </source>
</evidence>
<keyword evidence="1" id="KW-0472">Membrane</keyword>
<dbReference type="SMART" id="SM00327">
    <property type="entry name" value="VWA"/>
    <property type="match status" value="1"/>
</dbReference>
<evidence type="ECO:0000259" key="2">
    <source>
        <dbReference type="PROSITE" id="PS50234"/>
    </source>
</evidence>
<dbReference type="Gene3D" id="3.40.50.410">
    <property type="entry name" value="von Willebrand factor, type A domain"/>
    <property type="match status" value="1"/>
</dbReference>
<reference evidence="4" key="1">
    <citation type="submission" date="2023-07" db="EMBL/GenBank/DDBJ databases">
        <title>Characterization of two Paracoccaceae strains isolated from Phycosphere and proposal of Xinfangfangia lacusdiani sp. nov.</title>
        <authorList>
            <person name="Deng Y."/>
            <person name="Zhang Y.Q."/>
        </authorList>
    </citation>
    <scope>NUCLEOTIDE SEQUENCE [LARGE SCALE GENOMIC DNA]</scope>
    <source>
        <strain evidence="4">CPCC 101403</strain>
    </source>
</reference>
<dbReference type="InterPro" id="IPR050768">
    <property type="entry name" value="UPF0353/GerABKA_families"/>
</dbReference>
<sequence>MLEFDAPLAFLALPLPILVWWLTPPRRQRVQAIRLPFFERVSAGLPTGEGAVVPARRAVQIVFVALLWALAITTIARPVRLGDPVTRTEAARDIMLAVDISGSMETGDFIGSDGQRGTRMDGVKQVLDGFIAARKDDRVGMIAFGSAAYVLVPFTRDTTAARQLLATLSPGMAGQNTVLGDAIGLAIQSFAASNVDERVLILLSDGSDTSSRMAPAKAADIAAKNNVTIHTIAVGDPNGKDEQDRVDLATLQSIATTAGGTFNRAEDAAGLTRIYEQIDTLHPVEAKSVSWRPRLPLGQWTTAAFVLMTVLGYAWMLARRGWHRRTVGQHEKARAGSSDEAAA</sequence>
<accession>A0ABU3EJJ8</accession>
<dbReference type="SUPFAM" id="SSF53300">
    <property type="entry name" value="vWA-like"/>
    <property type="match status" value="1"/>
</dbReference>
<dbReference type="EMBL" id="JAVRQI010000020">
    <property type="protein sequence ID" value="MDT1064285.1"/>
    <property type="molecule type" value="Genomic_DNA"/>
</dbReference>
<evidence type="ECO:0000313" key="4">
    <source>
        <dbReference type="Proteomes" id="UP001251085"/>
    </source>
</evidence>
<dbReference type="PROSITE" id="PS50234">
    <property type="entry name" value="VWFA"/>
    <property type="match status" value="1"/>
</dbReference>
<organism evidence="3 4">
    <name type="scientific">Paracoccus broussonetiae</name>
    <dbReference type="NCBI Taxonomy" id="3075834"/>
    <lineage>
        <taxon>Bacteria</taxon>
        <taxon>Pseudomonadati</taxon>
        <taxon>Pseudomonadota</taxon>
        <taxon>Alphaproteobacteria</taxon>
        <taxon>Rhodobacterales</taxon>
        <taxon>Paracoccaceae</taxon>
        <taxon>Paracoccus</taxon>
    </lineage>
</organism>
<keyword evidence="1" id="KW-1133">Transmembrane helix</keyword>
<keyword evidence="1" id="KW-0812">Transmembrane</keyword>
<protein>
    <submittedName>
        <fullName evidence="3">VWA domain-containing protein</fullName>
    </submittedName>
</protein>
<proteinExistence type="predicted"/>
<dbReference type="PANTHER" id="PTHR22550:SF18">
    <property type="entry name" value="VWFA DOMAIN-CONTAINING PROTEIN"/>
    <property type="match status" value="1"/>
</dbReference>
<keyword evidence="4" id="KW-1185">Reference proteome</keyword>
<dbReference type="RefSeq" id="WP_311761374.1">
    <property type="nucleotide sequence ID" value="NZ_JAVRQI010000020.1"/>
</dbReference>
<name>A0ABU3EJJ8_9RHOB</name>
<dbReference type="InterPro" id="IPR002035">
    <property type="entry name" value="VWF_A"/>
</dbReference>
<evidence type="ECO:0000313" key="3">
    <source>
        <dbReference type="EMBL" id="MDT1064285.1"/>
    </source>
</evidence>
<dbReference type="PANTHER" id="PTHR22550">
    <property type="entry name" value="SPORE GERMINATION PROTEIN"/>
    <property type="match status" value="1"/>
</dbReference>
<feature type="domain" description="VWFA" evidence="2">
    <location>
        <begin position="93"/>
        <end position="278"/>
    </location>
</feature>
<dbReference type="InterPro" id="IPR036465">
    <property type="entry name" value="vWFA_dom_sf"/>
</dbReference>
<comment type="caution">
    <text evidence="3">The sequence shown here is derived from an EMBL/GenBank/DDBJ whole genome shotgun (WGS) entry which is preliminary data.</text>
</comment>
<feature type="transmembrane region" description="Helical" evidence="1">
    <location>
        <begin position="297"/>
        <end position="318"/>
    </location>
</feature>
<gene>
    <name evidence="3" type="ORF">RM190_20660</name>
</gene>